<evidence type="ECO:0008006" key="4">
    <source>
        <dbReference type="Google" id="ProtNLM"/>
    </source>
</evidence>
<gene>
    <name evidence="2" type="ORF">CRE05_22860</name>
</gene>
<organism evidence="2 3">
    <name type="scientific">Salmonella enteritidis</name>
    <dbReference type="NCBI Taxonomy" id="149539"/>
    <lineage>
        <taxon>Bacteria</taxon>
        <taxon>Pseudomonadati</taxon>
        <taxon>Pseudomonadota</taxon>
        <taxon>Gammaproteobacteria</taxon>
        <taxon>Enterobacterales</taxon>
        <taxon>Enterobacteriaceae</taxon>
        <taxon>Salmonella</taxon>
    </lineage>
</organism>
<protein>
    <recommendedName>
        <fullName evidence="4">Secreted protein</fullName>
    </recommendedName>
</protein>
<feature type="chain" id="PRO_5017714922" description="Secreted protein" evidence="1">
    <location>
        <begin position="20"/>
        <end position="88"/>
    </location>
</feature>
<dbReference type="Proteomes" id="UP000260687">
    <property type="component" value="Unassembled WGS sequence"/>
</dbReference>
<proteinExistence type="predicted"/>
<dbReference type="AlphaFoldDB" id="A0A3E1X962"/>
<evidence type="ECO:0000313" key="3">
    <source>
        <dbReference type="Proteomes" id="UP000260687"/>
    </source>
</evidence>
<comment type="caution">
    <text evidence="2">The sequence shown here is derived from an EMBL/GenBank/DDBJ whole genome shotgun (WGS) entry which is preliminary data.</text>
</comment>
<name>A0A3E1X962_SALEN</name>
<evidence type="ECO:0000313" key="2">
    <source>
        <dbReference type="EMBL" id="RFR76231.1"/>
    </source>
</evidence>
<feature type="signal peptide" evidence="1">
    <location>
        <begin position="1"/>
        <end position="19"/>
    </location>
</feature>
<evidence type="ECO:0000256" key="1">
    <source>
        <dbReference type="SAM" id="SignalP"/>
    </source>
</evidence>
<dbReference type="EMBL" id="PDBK01000046">
    <property type="protein sequence ID" value="RFR76231.1"/>
    <property type="molecule type" value="Genomic_DNA"/>
</dbReference>
<accession>A0A3E1X962</accession>
<reference evidence="2 3" key="1">
    <citation type="submission" date="2017-08" db="EMBL/GenBank/DDBJ databases">
        <title>Produce relevant pathogen strain collection.</title>
        <authorList>
            <person name="Harrand S."/>
        </authorList>
    </citation>
    <scope>NUCLEOTIDE SEQUENCE [LARGE SCALE GENOMIC DNA]</scope>
    <source>
        <strain evidence="2 3">BAA 1045</strain>
    </source>
</reference>
<keyword evidence="1" id="KW-0732">Signal</keyword>
<sequence>MSSARFAASSALVANSPAAALLCAASDALVSDAAAWVDASDADDEAAAAVLAVSADAALADASPAFVVAVPALLSADAADEAADQNSP</sequence>